<dbReference type="GO" id="GO:0004673">
    <property type="term" value="F:protein histidine kinase activity"/>
    <property type="evidence" value="ECO:0007669"/>
    <property type="project" value="UniProtKB-EC"/>
</dbReference>
<dbReference type="GO" id="GO:0000160">
    <property type="term" value="P:phosphorelay signal transduction system"/>
    <property type="evidence" value="ECO:0007669"/>
    <property type="project" value="UniProtKB-KW"/>
</dbReference>
<keyword evidence="7" id="KW-0812">Transmembrane</keyword>
<evidence type="ECO:0000256" key="7">
    <source>
        <dbReference type="SAM" id="Phobius"/>
    </source>
</evidence>
<evidence type="ECO:0000256" key="4">
    <source>
        <dbReference type="ARBA" id="ARBA00022679"/>
    </source>
</evidence>
<name>A0A2S9JQ79_9HYPH</name>
<gene>
    <name evidence="9" type="ORF">C5750_09470</name>
</gene>
<keyword evidence="7" id="KW-0472">Membrane</keyword>
<evidence type="ECO:0000313" key="10">
    <source>
        <dbReference type="Proteomes" id="UP000238563"/>
    </source>
</evidence>
<dbReference type="SUPFAM" id="SSF55874">
    <property type="entry name" value="ATPase domain of HSP90 chaperone/DNA topoisomerase II/histidine kinase"/>
    <property type="match status" value="1"/>
</dbReference>
<dbReference type="InterPro" id="IPR036890">
    <property type="entry name" value="HATPase_C_sf"/>
</dbReference>
<dbReference type="InterPro" id="IPR005467">
    <property type="entry name" value="His_kinase_dom"/>
</dbReference>
<dbReference type="PANTHER" id="PTHR44936:SF9">
    <property type="entry name" value="SENSOR PROTEIN CREC"/>
    <property type="match status" value="1"/>
</dbReference>
<dbReference type="OrthoDB" id="9785691at2"/>
<dbReference type="Gene3D" id="3.30.565.10">
    <property type="entry name" value="Histidine kinase-like ATPase, C-terminal domain"/>
    <property type="match status" value="1"/>
</dbReference>
<dbReference type="Pfam" id="PF02518">
    <property type="entry name" value="HATPase_c"/>
    <property type="match status" value="1"/>
</dbReference>
<evidence type="ECO:0000256" key="2">
    <source>
        <dbReference type="ARBA" id="ARBA00012438"/>
    </source>
</evidence>
<dbReference type="AlphaFoldDB" id="A0A2S9JQ79"/>
<sequence>MKKRLLKSAWFLPYVALVAAMILSSWTFLRTDTYRAQTDTLLNRTFEIQWRAAQIREQLAIAIGNLRLAMATGKLDPEFPNNIKIIDLNIRYLRAQPGVEDWFEAEGMRKLGRAQDLLQTGVKPFIDRTDQYSSVLSSLLHIKEDMIDISGAAVDQSTTLSATSQIRANAQRNTFLFAMAVLAVILAGLFMHQRALYERRKDHHIRSFSTLFAHMTRTRIAALMLFLEFLKEDQPPDMNMVGAARKTASELDTINAGLLRIAYSTKPTVHETLGSVIHSVISDRKATTLLDIDDDAARTHVPNSQFHLIIDELIANAEVAVKDNPHASIGVYARVKRPFLFRPQLILRIKDNGIGMNENQLKLAVTPFYSTRDGGHVGLGLSGCVEMVRTMAGKLKISSAPGAGTEVTIRYPLRPANQKPGVQPARA</sequence>
<accession>A0A2S9JQ79</accession>
<keyword evidence="7" id="KW-1133">Transmembrane helix</keyword>
<evidence type="ECO:0000256" key="3">
    <source>
        <dbReference type="ARBA" id="ARBA00022553"/>
    </source>
</evidence>
<keyword evidence="4" id="KW-0808">Transferase</keyword>
<feature type="transmembrane region" description="Helical" evidence="7">
    <location>
        <begin position="9"/>
        <end position="29"/>
    </location>
</feature>
<evidence type="ECO:0000256" key="6">
    <source>
        <dbReference type="ARBA" id="ARBA00023012"/>
    </source>
</evidence>
<feature type="transmembrane region" description="Helical" evidence="7">
    <location>
        <begin position="174"/>
        <end position="191"/>
    </location>
</feature>
<dbReference type="Proteomes" id="UP000238563">
    <property type="component" value="Unassembled WGS sequence"/>
</dbReference>
<dbReference type="PANTHER" id="PTHR44936">
    <property type="entry name" value="SENSOR PROTEIN CREC"/>
    <property type="match status" value="1"/>
</dbReference>
<comment type="catalytic activity">
    <reaction evidence="1">
        <text>ATP + protein L-histidine = ADP + protein N-phospho-L-histidine.</text>
        <dbReference type="EC" id="2.7.13.3"/>
    </reaction>
</comment>
<protein>
    <recommendedName>
        <fullName evidence="2">histidine kinase</fullName>
        <ecNumber evidence="2">2.7.13.3</ecNumber>
    </recommendedName>
</protein>
<keyword evidence="6" id="KW-0902">Two-component regulatory system</keyword>
<dbReference type="InterPro" id="IPR003594">
    <property type="entry name" value="HATPase_dom"/>
</dbReference>
<evidence type="ECO:0000256" key="1">
    <source>
        <dbReference type="ARBA" id="ARBA00000085"/>
    </source>
</evidence>
<comment type="caution">
    <text evidence="9">The sequence shown here is derived from an EMBL/GenBank/DDBJ whole genome shotgun (WGS) entry which is preliminary data.</text>
</comment>
<proteinExistence type="predicted"/>
<dbReference type="EC" id="2.7.13.3" evidence="2"/>
<dbReference type="PROSITE" id="PS50109">
    <property type="entry name" value="HIS_KIN"/>
    <property type="match status" value="1"/>
</dbReference>
<evidence type="ECO:0000256" key="5">
    <source>
        <dbReference type="ARBA" id="ARBA00022777"/>
    </source>
</evidence>
<keyword evidence="10" id="KW-1185">Reference proteome</keyword>
<feature type="domain" description="Histidine kinase" evidence="8">
    <location>
        <begin position="211"/>
        <end position="415"/>
    </location>
</feature>
<evidence type="ECO:0000259" key="8">
    <source>
        <dbReference type="PROSITE" id="PS50109"/>
    </source>
</evidence>
<keyword evidence="5" id="KW-0418">Kinase</keyword>
<keyword evidence="3" id="KW-0597">Phosphoprotein</keyword>
<dbReference type="PRINTS" id="PR00344">
    <property type="entry name" value="BCTRLSENSOR"/>
</dbReference>
<organism evidence="9 10">
    <name type="scientific">Phyllobacterium myrsinacearum</name>
    <dbReference type="NCBI Taxonomy" id="28101"/>
    <lineage>
        <taxon>Bacteria</taxon>
        <taxon>Pseudomonadati</taxon>
        <taxon>Pseudomonadota</taxon>
        <taxon>Alphaproteobacteria</taxon>
        <taxon>Hyphomicrobiales</taxon>
        <taxon>Phyllobacteriaceae</taxon>
        <taxon>Phyllobacterium</taxon>
    </lineage>
</organism>
<reference evidence="9 10" key="1">
    <citation type="submission" date="2018-02" db="EMBL/GenBank/DDBJ databases">
        <title>The draft genome of Phyllobacterium myrsinacearum DSM5892.</title>
        <authorList>
            <person name="Li L."/>
            <person name="Liu L."/>
            <person name="Zhang X."/>
            <person name="Wang T."/>
        </authorList>
    </citation>
    <scope>NUCLEOTIDE SEQUENCE [LARGE SCALE GENOMIC DNA]</scope>
    <source>
        <strain evidence="9 10">DSM 5892</strain>
    </source>
</reference>
<dbReference type="InterPro" id="IPR004358">
    <property type="entry name" value="Sig_transdc_His_kin-like_C"/>
</dbReference>
<dbReference type="EMBL" id="PVBT01000002">
    <property type="protein sequence ID" value="PRD55377.1"/>
    <property type="molecule type" value="Genomic_DNA"/>
</dbReference>
<dbReference type="CDD" id="cd00075">
    <property type="entry name" value="HATPase"/>
    <property type="match status" value="1"/>
</dbReference>
<dbReference type="SMART" id="SM00387">
    <property type="entry name" value="HATPase_c"/>
    <property type="match status" value="1"/>
</dbReference>
<evidence type="ECO:0000313" key="9">
    <source>
        <dbReference type="EMBL" id="PRD55377.1"/>
    </source>
</evidence>
<dbReference type="InterPro" id="IPR050980">
    <property type="entry name" value="2C_sensor_his_kinase"/>
</dbReference>